<protein>
    <recommendedName>
        <fullName evidence="4">DUF4235 domain-containing protein</fullName>
    </recommendedName>
</protein>
<accession>A0A5B9QST6</accession>
<reference evidence="2 3" key="1">
    <citation type="submission" date="2019-08" db="EMBL/GenBank/DDBJ databases">
        <title>Deep-cultivation of Planctomycetes and their phenomic and genomic characterization uncovers novel biology.</title>
        <authorList>
            <person name="Wiegand S."/>
            <person name="Jogler M."/>
            <person name="Boedeker C."/>
            <person name="Pinto D."/>
            <person name="Vollmers J."/>
            <person name="Rivas-Marin E."/>
            <person name="Kohn T."/>
            <person name="Peeters S.H."/>
            <person name="Heuer A."/>
            <person name="Rast P."/>
            <person name="Oberbeckmann S."/>
            <person name="Bunk B."/>
            <person name="Jeske O."/>
            <person name="Meyerdierks A."/>
            <person name="Storesund J.E."/>
            <person name="Kallscheuer N."/>
            <person name="Luecker S."/>
            <person name="Lage O.M."/>
            <person name="Pohl T."/>
            <person name="Merkel B.J."/>
            <person name="Hornburger P."/>
            <person name="Mueller R.-W."/>
            <person name="Bruemmer F."/>
            <person name="Labrenz M."/>
            <person name="Spormann A.M."/>
            <person name="Op den Camp H."/>
            <person name="Overmann J."/>
            <person name="Amann R."/>
            <person name="Jetten M.S.M."/>
            <person name="Mascher T."/>
            <person name="Medema M.H."/>
            <person name="Devos D.P."/>
            <person name="Kaster A.-K."/>
            <person name="Ovreas L."/>
            <person name="Rohde M."/>
            <person name="Galperin M.Y."/>
            <person name="Jogler C."/>
        </authorList>
    </citation>
    <scope>NUCLEOTIDE SEQUENCE [LARGE SCALE GENOMIC DNA]</scope>
    <source>
        <strain evidence="2 3">UC8</strain>
    </source>
</reference>
<dbReference type="Proteomes" id="UP000325286">
    <property type="component" value="Chromosome"/>
</dbReference>
<feature type="compositionally biased region" description="Basic and acidic residues" evidence="1">
    <location>
        <begin position="1"/>
        <end position="14"/>
    </location>
</feature>
<evidence type="ECO:0000256" key="1">
    <source>
        <dbReference type="SAM" id="MobiDB-lite"/>
    </source>
</evidence>
<evidence type="ECO:0008006" key="4">
    <source>
        <dbReference type="Google" id="ProtNLM"/>
    </source>
</evidence>
<dbReference type="Pfam" id="PF14019">
    <property type="entry name" value="DUF4235"/>
    <property type="match status" value="1"/>
</dbReference>
<organism evidence="2 3">
    <name type="scientific">Roseimaritima ulvae</name>
    <dbReference type="NCBI Taxonomy" id="980254"/>
    <lineage>
        <taxon>Bacteria</taxon>
        <taxon>Pseudomonadati</taxon>
        <taxon>Planctomycetota</taxon>
        <taxon>Planctomycetia</taxon>
        <taxon>Pirellulales</taxon>
        <taxon>Pirellulaceae</taxon>
        <taxon>Roseimaritima</taxon>
    </lineage>
</organism>
<feature type="region of interest" description="Disordered" evidence="1">
    <location>
        <begin position="1"/>
        <end position="32"/>
    </location>
</feature>
<sequence>MMEDLRNGYEDARSRVQGMTMGDPPDGENEGVGQIEGLIALGVATGAGLLARQMLQGGWRMALDREPPKNPSSHEVDWRDALLWGAVSGAVVGLVRIASRRGTSAAYNQWRR</sequence>
<dbReference type="AlphaFoldDB" id="A0A5B9QST6"/>
<name>A0A5B9QST6_9BACT</name>
<proteinExistence type="predicted"/>
<evidence type="ECO:0000313" key="2">
    <source>
        <dbReference type="EMBL" id="QEG40942.1"/>
    </source>
</evidence>
<dbReference type="RefSeq" id="WP_238388574.1">
    <property type="nucleotide sequence ID" value="NZ_CP042914.1"/>
</dbReference>
<dbReference type="InterPro" id="IPR025329">
    <property type="entry name" value="DUF4235"/>
</dbReference>
<evidence type="ECO:0000313" key="3">
    <source>
        <dbReference type="Proteomes" id="UP000325286"/>
    </source>
</evidence>
<gene>
    <name evidence="2" type="ORF">UC8_29600</name>
</gene>
<keyword evidence="3" id="KW-1185">Reference proteome</keyword>
<dbReference type="EMBL" id="CP042914">
    <property type="protein sequence ID" value="QEG40942.1"/>
    <property type="molecule type" value="Genomic_DNA"/>
</dbReference>
<dbReference type="KEGG" id="rul:UC8_29600"/>